<dbReference type="Proteomes" id="UP001595850">
    <property type="component" value="Unassembled WGS sequence"/>
</dbReference>
<feature type="compositionally biased region" description="Basic and acidic residues" evidence="1">
    <location>
        <begin position="39"/>
        <end position="48"/>
    </location>
</feature>
<evidence type="ECO:0000313" key="3">
    <source>
        <dbReference type="Proteomes" id="UP001595850"/>
    </source>
</evidence>
<name>A0ABV8IG76_9ACTN</name>
<protein>
    <recommendedName>
        <fullName evidence="4">Ribbon-helix-helix protein CopG domain-containing protein</fullName>
    </recommendedName>
</protein>
<reference evidence="3" key="1">
    <citation type="journal article" date="2019" name="Int. J. Syst. Evol. Microbiol.">
        <title>The Global Catalogue of Microorganisms (GCM) 10K type strain sequencing project: providing services to taxonomists for standard genome sequencing and annotation.</title>
        <authorList>
            <consortium name="The Broad Institute Genomics Platform"/>
            <consortium name="The Broad Institute Genome Sequencing Center for Infectious Disease"/>
            <person name="Wu L."/>
            <person name="Ma J."/>
        </authorList>
    </citation>
    <scope>NUCLEOTIDE SEQUENCE [LARGE SCALE GENOMIC DNA]</scope>
    <source>
        <strain evidence="3">TBRC 4489</strain>
    </source>
</reference>
<comment type="caution">
    <text evidence="2">The sequence shown here is derived from an EMBL/GenBank/DDBJ whole genome shotgun (WGS) entry which is preliminary data.</text>
</comment>
<dbReference type="EMBL" id="JBHSBM010000075">
    <property type="protein sequence ID" value="MFC4063017.1"/>
    <property type="molecule type" value="Genomic_DNA"/>
</dbReference>
<feature type="region of interest" description="Disordered" evidence="1">
    <location>
        <begin position="1"/>
        <end position="53"/>
    </location>
</feature>
<dbReference type="RefSeq" id="WP_377294644.1">
    <property type="nucleotide sequence ID" value="NZ_JBHSBM010000075.1"/>
</dbReference>
<gene>
    <name evidence="2" type="ORF">ACFOWE_32460</name>
</gene>
<accession>A0ABV8IG76</accession>
<evidence type="ECO:0000256" key="1">
    <source>
        <dbReference type="SAM" id="MobiDB-lite"/>
    </source>
</evidence>
<evidence type="ECO:0008006" key="4">
    <source>
        <dbReference type="Google" id="ProtNLM"/>
    </source>
</evidence>
<proteinExistence type="predicted"/>
<evidence type="ECO:0000313" key="2">
    <source>
        <dbReference type="EMBL" id="MFC4063017.1"/>
    </source>
</evidence>
<organism evidence="2 3">
    <name type="scientific">Planomonospora corallina</name>
    <dbReference type="NCBI Taxonomy" id="1806052"/>
    <lineage>
        <taxon>Bacteria</taxon>
        <taxon>Bacillati</taxon>
        <taxon>Actinomycetota</taxon>
        <taxon>Actinomycetes</taxon>
        <taxon>Streptosporangiales</taxon>
        <taxon>Streptosporangiaceae</taxon>
        <taxon>Planomonospora</taxon>
    </lineage>
</organism>
<sequence>MAFPLPSRRDDDEPGTSRPGGQSGAEEPVVPVWLAHRQPRGDEPESDVHGSPTSVTIELDRADYEALTRKALADGKRVADVVRAAVQREIGNKPHVIALIHRWDLNREDLDAAADALGVARLSDEEWGQISARRNRRI</sequence>
<keyword evidence="3" id="KW-1185">Reference proteome</keyword>